<accession>A0A7W8LPC8</accession>
<dbReference type="Proteomes" id="UP000525389">
    <property type="component" value="Unassembled WGS sequence"/>
</dbReference>
<proteinExistence type="predicted"/>
<sequence length="68" mass="7586">MSAGGLTWLDLRVEGDPHPRRFDGPGTLRAYLQRVERLPEEAIEHLLDHGEVGPPLARRGYCTAPLQP</sequence>
<dbReference type="RefSeq" id="WP_184025794.1">
    <property type="nucleotide sequence ID" value="NZ_JACHFN010000002.1"/>
</dbReference>
<reference evidence="1 2" key="1">
    <citation type="submission" date="2020-08" db="EMBL/GenBank/DDBJ databases">
        <title>Genomic Encyclopedia of Type Strains, Phase IV (KMG-IV): sequencing the most valuable type-strain genomes for metagenomic binning, comparative biology and taxonomic classification.</title>
        <authorList>
            <person name="Goeker M."/>
        </authorList>
    </citation>
    <scope>NUCLEOTIDE SEQUENCE [LARGE SCALE GENOMIC DNA]</scope>
    <source>
        <strain evidence="1 2">DSM 101791</strain>
    </source>
</reference>
<comment type="caution">
    <text evidence="1">The sequence shown here is derived from an EMBL/GenBank/DDBJ whole genome shotgun (WGS) entry which is preliminary data.</text>
</comment>
<dbReference type="AlphaFoldDB" id="A0A7W8LPC8"/>
<protein>
    <submittedName>
        <fullName evidence="1">Uncharacterized protein</fullName>
    </submittedName>
</protein>
<gene>
    <name evidence="1" type="ORF">HNQ09_000822</name>
</gene>
<organism evidence="1 2">
    <name type="scientific">Deinococcus budaensis</name>
    <dbReference type="NCBI Taxonomy" id="1665626"/>
    <lineage>
        <taxon>Bacteria</taxon>
        <taxon>Thermotogati</taxon>
        <taxon>Deinococcota</taxon>
        <taxon>Deinococci</taxon>
        <taxon>Deinococcales</taxon>
        <taxon>Deinococcaceae</taxon>
        <taxon>Deinococcus</taxon>
    </lineage>
</organism>
<evidence type="ECO:0000313" key="2">
    <source>
        <dbReference type="Proteomes" id="UP000525389"/>
    </source>
</evidence>
<evidence type="ECO:0000313" key="1">
    <source>
        <dbReference type="EMBL" id="MBB5233405.1"/>
    </source>
</evidence>
<name>A0A7W8LPC8_9DEIO</name>
<dbReference type="EMBL" id="JACHFN010000002">
    <property type="protein sequence ID" value="MBB5233405.1"/>
    <property type="molecule type" value="Genomic_DNA"/>
</dbReference>
<keyword evidence="2" id="KW-1185">Reference proteome</keyword>